<keyword evidence="3" id="KW-0378">Hydrolase</keyword>
<gene>
    <name evidence="3" type="ORF">FQ775_17170</name>
</gene>
<keyword evidence="4" id="KW-1185">Reference proteome</keyword>
<feature type="chain" id="PRO_5023080660" evidence="1">
    <location>
        <begin position="23"/>
        <end position="294"/>
    </location>
</feature>
<dbReference type="EMBL" id="CP042301">
    <property type="protein sequence ID" value="QDZ01968.1"/>
    <property type="molecule type" value="Genomic_DNA"/>
</dbReference>
<dbReference type="PANTHER" id="PTHR43265">
    <property type="entry name" value="ESTERASE ESTD"/>
    <property type="match status" value="1"/>
</dbReference>
<feature type="domain" description="Peptidase S9 prolyl oligopeptidase catalytic" evidence="2">
    <location>
        <begin position="79"/>
        <end position="244"/>
    </location>
</feature>
<dbReference type="Pfam" id="PF00326">
    <property type="entry name" value="Peptidase_S9"/>
    <property type="match status" value="1"/>
</dbReference>
<name>A0A5B8L347_9HYPH</name>
<sequence>MTIAPRLAVAAALALTALPVAAAEKVIEFKVGGETVVGTMNLPDGVASPPVILLLHGFTGSRDELEIPAVKEGIFARAARMWAEKGIASLRIDFRNSGESAGEFADTTVIRQVEDGLAALDYLAASGEVDDDEMAIVGWSMGGTVASAVAARTRHDIEALALWAPGSNLAAAMTFVLGPDVMKAGLASDGEAVKATLPWGAEIALKTGFFESLFLVDPVAEIAQFDEPLFVAVGTNDDVVFPQPASGQVLLDYHEGEEELYVRPMDHVFNAFQGTEMVDELIGKTGDFIAAQFD</sequence>
<dbReference type="GO" id="GO:0052689">
    <property type="term" value="F:carboxylic ester hydrolase activity"/>
    <property type="evidence" value="ECO:0007669"/>
    <property type="project" value="TreeGrafter"/>
</dbReference>
<protein>
    <submittedName>
        <fullName evidence="3">Alpha/beta fold hydrolase</fullName>
    </submittedName>
</protein>
<dbReference type="RefSeq" id="WP_146300609.1">
    <property type="nucleotide sequence ID" value="NZ_CP042301.2"/>
</dbReference>
<evidence type="ECO:0000256" key="1">
    <source>
        <dbReference type="SAM" id="SignalP"/>
    </source>
</evidence>
<dbReference type="GO" id="GO:0008236">
    <property type="term" value="F:serine-type peptidase activity"/>
    <property type="evidence" value="ECO:0007669"/>
    <property type="project" value="InterPro"/>
</dbReference>
<dbReference type="GO" id="GO:0006508">
    <property type="term" value="P:proteolysis"/>
    <property type="evidence" value="ECO:0007669"/>
    <property type="project" value="InterPro"/>
</dbReference>
<evidence type="ECO:0000259" key="2">
    <source>
        <dbReference type="Pfam" id="PF00326"/>
    </source>
</evidence>
<dbReference type="InterPro" id="IPR053145">
    <property type="entry name" value="AB_hydrolase_Est10"/>
</dbReference>
<organism evidence="3 4">
    <name type="scientific">Nitratireductor mangrovi</name>
    <dbReference type="NCBI Taxonomy" id="2599600"/>
    <lineage>
        <taxon>Bacteria</taxon>
        <taxon>Pseudomonadati</taxon>
        <taxon>Pseudomonadota</taxon>
        <taxon>Alphaproteobacteria</taxon>
        <taxon>Hyphomicrobiales</taxon>
        <taxon>Phyllobacteriaceae</taxon>
        <taxon>Nitratireductor</taxon>
    </lineage>
</organism>
<dbReference type="PANTHER" id="PTHR43265:SF1">
    <property type="entry name" value="ESTERASE ESTD"/>
    <property type="match status" value="1"/>
</dbReference>
<keyword evidence="1" id="KW-0732">Signal</keyword>
<evidence type="ECO:0000313" key="4">
    <source>
        <dbReference type="Proteomes" id="UP000321389"/>
    </source>
</evidence>
<evidence type="ECO:0000313" key="3">
    <source>
        <dbReference type="EMBL" id="QDZ01968.1"/>
    </source>
</evidence>
<dbReference type="InterPro" id="IPR029058">
    <property type="entry name" value="AB_hydrolase_fold"/>
</dbReference>
<reference evidence="3" key="1">
    <citation type="submission" date="2020-04" db="EMBL/GenBank/DDBJ databases">
        <title>Nitratireductor sp. nov. isolated from mangrove soil.</title>
        <authorList>
            <person name="Ye Y."/>
        </authorList>
    </citation>
    <scope>NUCLEOTIDE SEQUENCE</scope>
    <source>
        <strain evidence="3">SY7</strain>
    </source>
</reference>
<dbReference type="OrthoDB" id="217645at2"/>
<dbReference type="KEGG" id="niy:FQ775_17170"/>
<dbReference type="InterPro" id="IPR001375">
    <property type="entry name" value="Peptidase_S9_cat"/>
</dbReference>
<dbReference type="SUPFAM" id="SSF53474">
    <property type="entry name" value="alpha/beta-Hydrolases"/>
    <property type="match status" value="1"/>
</dbReference>
<accession>A0A5B8L347</accession>
<dbReference type="Proteomes" id="UP000321389">
    <property type="component" value="Chromosome"/>
</dbReference>
<dbReference type="Gene3D" id="3.40.50.1820">
    <property type="entry name" value="alpha/beta hydrolase"/>
    <property type="match status" value="1"/>
</dbReference>
<dbReference type="AlphaFoldDB" id="A0A5B8L347"/>
<proteinExistence type="predicted"/>
<feature type="signal peptide" evidence="1">
    <location>
        <begin position="1"/>
        <end position="22"/>
    </location>
</feature>